<dbReference type="RefSeq" id="WP_012531397.1">
    <property type="nucleotide sequence ID" value="NC_011146.1"/>
</dbReference>
<evidence type="ECO:0000259" key="1">
    <source>
        <dbReference type="Pfam" id="PF18735"/>
    </source>
</evidence>
<sequence length="186" mass="21523">MTPVEILNEEYKCIIAFLDGSGQPSLSSDVNKYFKKVITLSSASYFEHRIQEVLVRFISQESSGNTKVVSFFKKKAITMQYHTYFDWGEKDNPNKPGKNANVFFALFGEEFKRLASEEIKKDPILEESMKAFLELGHLRNILVHSNFAAYSFDNKNTEEIFLLYQAATKFVKFIEDKLTQVVWFPS</sequence>
<dbReference type="AlphaFoldDB" id="B5EJ16"/>
<evidence type="ECO:0000313" key="2">
    <source>
        <dbReference type="EMBL" id="ACH39971.1"/>
    </source>
</evidence>
<reference evidence="2 3" key="2">
    <citation type="journal article" date="2010" name="BMC Genomics">
        <title>The genome of Geobacter bemidjiensis, exemplar for the subsurface clade of Geobacter species that predominate in Fe(III)-reducing subsurface environments.</title>
        <authorList>
            <person name="Aklujkar M."/>
            <person name="Young N.D."/>
            <person name="Holmes D."/>
            <person name="Chavan M."/>
            <person name="Risso C."/>
            <person name="Kiss H.E."/>
            <person name="Han C.S."/>
            <person name="Land M.L."/>
            <person name="Lovley D.R."/>
        </authorList>
    </citation>
    <scope>NUCLEOTIDE SEQUENCE [LARGE SCALE GENOMIC DNA]</scope>
    <source>
        <strain evidence="3">ATCC BAA-1014 / DSM 16622 / JCM 12645 / Bem</strain>
    </source>
</reference>
<organism evidence="2 3">
    <name type="scientific">Citrifermentans bemidjiense (strain ATCC BAA-1014 / DSM 16622 / JCM 12645 / Bem)</name>
    <name type="common">Geobacter bemidjiensis</name>
    <dbReference type="NCBI Taxonomy" id="404380"/>
    <lineage>
        <taxon>Bacteria</taxon>
        <taxon>Pseudomonadati</taxon>
        <taxon>Thermodesulfobacteriota</taxon>
        <taxon>Desulfuromonadia</taxon>
        <taxon>Geobacterales</taxon>
        <taxon>Geobacteraceae</taxon>
        <taxon>Citrifermentans</taxon>
    </lineage>
</organism>
<dbReference type="Proteomes" id="UP000008825">
    <property type="component" value="Chromosome"/>
</dbReference>
<dbReference type="STRING" id="404380.Gbem_2968"/>
<dbReference type="HOGENOM" id="CLU_118475_0_0_7"/>
<reference evidence="2 3" key="1">
    <citation type="submission" date="2008-07" db="EMBL/GenBank/DDBJ databases">
        <title>Complete sequence of Geobacter bemidjiensis BEM.</title>
        <authorList>
            <consortium name="US DOE Joint Genome Institute"/>
            <person name="Lucas S."/>
            <person name="Copeland A."/>
            <person name="Lapidus A."/>
            <person name="Glavina del Rio T."/>
            <person name="Dalin E."/>
            <person name="Tice H."/>
            <person name="Bruce D."/>
            <person name="Goodwin L."/>
            <person name="Pitluck S."/>
            <person name="Kiss H."/>
            <person name="Brettin T."/>
            <person name="Detter J.C."/>
            <person name="Han C."/>
            <person name="Kuske C.R."/>
            <person name="Schmutz J."/>
            <person name="Larimer F."/>
            <person name="Land M."/>
            <person name="Hauser L."/>
            <person name="Kyrpides N."/>
            <person name="Lykidis A."/>
            <person name="Lovley D."/>
            <person name="Richardson P."/>
        </authorList>
    </citation>
    <scope>NUCLEOTIDE SEQUENCE [LARGE SCALE GENOMIC DNA]</scope>
    <source>
        <strain evidence="3">ATCC BAA-1014 / DSM 16622 / JCM 12645 / Bem</strain>
    </source>
</reference>
<proteinExistence type="predicted"/>
<dbReference type="EMBL" id="CP001124">
    <property type="protein sequence ID" value="ACH39971.1"/>
    <property type="molecule type" value="Genomic_DNA"/>
</dbReference>
<evidence type="ECO:0000313" key="3">
    <source>
        <dbReference type="Proteomes" id="UP000008825"/>
    </source>
</evidence>
<dbReference type="eggNOG" id="ENOG5032R5G">
    <property type="taxonomic scope" value="Bacteria"/>
</dbReference>
<dbReference type="KEGG" id="gbm:Gbem_2968"/>
<protein>
    <recommendedName>
        <fullName evidence="1">RiboL-PSP-HEPN domain-containing protein</fullName>
    </recommendedName>
</protein>
<keyword evidence="3" id="KW-1185">Reference proteome</keyword>
<dbReference type="InterPro" id="IPR041519">
    <property type="entry name" value="HEPN_RiboL-PSP"/>
</dbReference>
<gene>
    <name evidence="2" type="ordered locus">Gbem_2968</name>
</gene>
<accession>B5EJ16</accession>
<name>B5EJ16_CITBB</name>
<dbReference type="Pfam" id="PF18735">
    <property type="entry name" value="HEPN_RiboL-PSP"/>
    <property type="match status" value="1"/>
</dbReference>
<feature type="domain" description="RiboL-PSP-HEPN" evidence="1">
    <location>
        <begin position="7"/>
        <end position="179"/>
    </location>
</feature>